<reference evidence="1 2" key="1">
    <citation type="submission" date="2024-06" db="EMBL/GenBank/DDBJ databases">
        <title>A chromosome-level genome assembly of beet webworm, Loxostege sticticalis.</title>
        <authorList>
            <person name="Zhang Y."/>
        </authorList>
    </citation>
    <scope>NUCLEOTIDE SEQUENCE [LARGE SCALE GENOMIC DNA]</scope>
    <source>
        <strain evidence="1">AQ028</strain>
        <tissue evidence="1">Male pupae</tissue>
    </source>
</reference>
<proteinExistence type="predicted"/>
<evidence type="ECO:0000313" key="1">
    <source>
        <dbReference type="EMBL" id="KAL0830147.1"/>
    </source>
</evidence>
<dbReference type="Proteomes" id="UP001549921">
    <property type="component" value="Unassembled WGS sequence"/>
</dbReference>
<accession>A0ABD0SZ37</accession>
<comment type="caution">
    <text evidence="1">The sequence shown here is derived from an EMBL/GenBank/DDBJ whole genome shotgun (WGS) entry which is preliminary data.</text>
</comment>
<name>A0ABD0SZ37_LOXSC</name>
<sequence length="138" mass="16353">MQNKVNVIHQELVKIIPFFVGYYRHLNLFIRKCEFILAQYPGDENQNLYNMHVMTRRLTGKAAGLVSVREDINSFAELKQLFNQHFGDPSLSIRPKEKCLDFCSRIQRIRSNLIAKVNLIEDATLKENKFKFMITWRF</sequence>
<gene>
    <name evidence="1" type="ORF">ABMA28_003604</name>
</gene>
<dbReference type="AlphaFoldDB" id="A0ABD0SZ37"/>
<protein>
    <submittedName>
        <fullName evidence="1">Uncharacterized protein</fullName>
    </submittedName>
</protein>
<evidence type="ECO:0000313" key="2">
    <source>
        <dbReference type="Proteomes" id="UP001549921"/>
    </source>
</evidence>
<organism evidence="1 2">
    <name type="scientific">Loxostege sticticalis</name>
    <name type="common">Beet webworm moth</name>
    <dbReference type="NCBI Taxonomy" id="481309"/>
    <lineage>
        <taxon>Eukaryota</taxon>
        <taxon>Metazoa</taxon>
        <taxon>Ecdysozoa</taxon>
        <taxon>Arthropoda</taxon>
        <taxon>Hexapoda</taxon>
        <taxon>Insecta</taxon>
        <taxon>Pterygota</taxon>
        <taxon>Neoptera</taxon>
        <taxon>Endopterygota</taxon>
        <taxon>Lepidoptera</taxon>
        <taxon>Glossata</taxon>
        <taxon>Ditrysia</taxon>
        <taxon>Pyraloidea</taxon>
        <taxon>Crambidae</taxon>
        <taxon>Pyraustinae</taxon>
        <taxon>Loxostege</taxon>
    </lineage>
</organism>
<dbReference type="EMBL" id="JBEDNZ010000014">
    <property type="protein sequence ID" value="KAL0830147.1"/>
    <property type="molecule type" value="Genomic_DNA"/>
</dbReference>